<keyword evidence="2" id="KW-1185">Reference proteome</keyword>
<dbReference type="Gene3D" id="1.20.120.450">
    <property type="entry name" value="dinb family like domain"/>
    <property type="match status" value="1"/>
</dbReference>
<dbReference type="AlphaFoldDB" id="A0A9X1WHD0"/>
<accession>A0A9X1WHD0</accession>
<reference evidence="1" key="1">
    <citation type="submission" date="2022-04" db="EMBL/GenBank/DDBJ databases">
        <title>Corynebacterium kalidii LD5P10.</title>
        <authorList>
            <person name="Sun J.Q."/>
        </authorList>
    </citation>
    <scope>NUCLEOTIDE SEQUENCE</scope>
    <source>
        <strain evidence="1">LD5P10</strain>
    </source>
</reference>
<dbReference type="RefSeq" id="WP_244803917.1">
    <property type="nucleotide sequence ID" value="NZ_JALIEA010000011.1"/>
</dbReference>
<sequence>MGSDDNTSTDTASTDHRYNAVVSVVTEIMDSYDAALDTLDDDTVNQSPVPGVVNTAFALVTHVHGMAHFWGGAFIGGEDIPRDRDAEFRATGTVAQAHALVGQVRDRVPGWARIALTEGIRNREATGTSRRDTAEVTPEWVLEHIVHELAQHLGHLEVCRDVVGVDAAPGHC</sequence>
<organism evidence="1 2">
    <name type="scientific">Corynebacterium kalidii</name>
    <dbReference type="NCBI Taxonomy" id="2931982"/>
    <lineage>
        <taxon>Bacteria</taxon>
        <taxon>Bacillati</taxon>
        <taxon>Actinomycetota</taxon>
        <taxon>Actinomycetes</taxon>
        <taxon>Mycobacteriales</taxon>
        <taxon>Corynebacteriaceae</taxon>
        <taxon>Corynebacterium</taxon>
    </lineage>
</organism>
<name>A0A9X1WHD0_9CORY</name>
<comment type="caution">
    <text evidence="1">The sequence shown here is derived from an EMBL/GenBank/DDBJ whole genome shotgun (WGS) entry which is preliminary data.</text>
</comment>
<dbReference type="Proteomes" id="UP001139207">
    <property type="component" value="Unassembled WGS sequence"/>
</dbReference>
<dbReference type="SUPFAM" id="SSF109854">
    <property type="entry name" value="DinB/YfiT-like putative metalloenzymes"/>
    <property type="match status" value="1"/>
</dbReference>
<dbReference type="InterPro" id="IPR034660">
    <property type="entry name" value="DinB/YfiT-like"/>
</dbReference>
<dbReference type="InterPro" id="IPR007061">
    <property type="entry name" value="MST-like"/>
</dbReference>
<evidence type="ECO:0000313" key="2">
    <source>
        <dbReference type="Proteomes" id="UP001139207"/>
    </source>
</evidence>
<proteinExistence type="predicted"/>
<protein>
    <submittedName>
        <fullName evidence="1">DinB family protein</fullName>
    </submittedName>
</protein>
<gene>
    <name evidence="1" type="ORF">MUN33_05725</name>
</gene>
<evidence type="ECO:0000313" key="1">
    <source>
        <dbReference type="EMBL" id="MCJ7858218.1"/>
    </source>
</evidence>
<dbReference type="Pfam" id="PF04978">
    <property type="entry name" value="MST"/>
    <property type="match status" value="1"/>
</dbReference>
<dbReference type="EMBL" id="JALIEA010000011">
    <property type="protein sequence ID" value="MCJ7858218.1"/>
    <property type="molecule type" value="Genomic_DNA"/>
</dbReference>